<dbReference type="OrthoDB" id="7189263at2"/>
<dbReference type="eggNOG" id="ENOG5031482">
    <property type="taxonomic scope" value="Bacteria"/>
</dbReference>
<dbReference type="HOGENOM" id="CLU_080664_5_0_10"/>
<evidence type="ECO:0000313" key="3">
    <source>
        <dbReference type="Proteomes" id="UP000011058"/>
    </source>
</evidence>
<dbReference type="PROSITE" id="PS51502">
    <property type="entry name" value="S_R_A_B_BARREL"/>
    <property type="match status" value="1"/>
</dbReference>
<dbReference type="RefSeq" id="WP_015333411.1">
    <property type="nucleotide sequence ID" value="NC_020054.1"/>
</dbReference>
<dbReference type="EMBL" id="HE796683">
    <property type="protein sequence ID" value="CCH02312.1"/>
    <property type="molecule type" value="Genomic_DNA"/>
</dbReference>
<accession>I0KDV9</accession>
<evidence type="ECO:0000313" key="2">
    <source>
        <dbReference type="EMBL" id="CCH02312.1"/>
    </source>
</evidence>
<gene>
    <name evidence="2" type="ORF">FAES_4313</name>
</gene>
<organism evidence="2 3">
    <name type="scientific">Fibrella aestuarina BUZ 2</name>
    <dbReference type="NCBI Taxonomy" id="1166018"/>
    <lineage>
        <taxon>Bacteria</taxon>
        <taxon>Pseudomonadati</taxon>
        <taxon>Bacteroidota</taxon>
        <taxon>Cytophagia</taxon>
        <taxon>Cytophagales</taxon>
        <taxon>Spirosomataceae</taxon>
        <taxon>Fibrella</taxon>
    </lineage>
</organism>
<dbReference type="SMART" id="SM00886">
    <property type="entry name" value="Dabb"/>
    <property type="match status" value="1"/>
</dbReference>
<dbReference type="KEGG" id="fae:FAES_4313"/>
<dbReference type="InterPro" id="IPR011008">
    <property type="entry name" value="Dimeric_a/b-barrel"/>
</dbReference>
<sequence>MNRRQFIEQTPQTLAAGGLLATQAGNVPDKIPAKPFVHHVYFWLTNPNSEADKKQLVSALQALSKVPVIRQHFIGTPATTNRDVIERSYQVSWLLFFDNLEEEEVYQKHPIHLQFVEKNKHLWSKVVVYDSVTM</sequence>
<dbReference type="AlphaFoldDB" id="I0KDV9"/>
<reference evidence="2 3" key="1">
    <citation type="journal article" date="2012" name="J. Bacteriol.">
        <title>Genome Sequence of Fibrella aestuarina BUZ 2T, a Filamentous Marine Bacterium.</title>
        <authorList>
            <person name="Filippini M."/>
            <person name="Qi W."/>
            <person name="Blom J."/>
            <person name="Goesmann A."/>
            <person name="Smits T.H."/>
            <person name="Bagheri H.C."/>
        </authorList>
    </citation>
    <scope>NUCLEOTIDE SEQUENCE [LARGE SCALE GENOMIC DNA]</scope>
    <source>
        <strain evidence="3">BUZ 2T</strain>
    </source>
</reference>
<name>I0KDV9_9BACT</name>
<evidence type="ECO:0000259" key="1">
    <source>
        <dbReference type="PROSITE" id="PS51502"/>
    </source>
</evidence>
<dbReference type="InterPro" id="IPR013097">
    <property type="entry name" value="Dabb"/>
</dbReference>
<dbReference type="SUPFAM" id="SSF54909">
    <property type="entry name" value="Dimeric alpha+beta barrel"/>
    <property type="match status" value="1"/>
</dbReference>
<protein>
    <submittedName>
        <fullName evidence="2">Stress responsive alpha-beta barrel domain-containing protein</fullName>
    </submittedName>
</protein>
<dbReference type="Proteomes" id="UP000011058">
    <property type="component" value="Chromosome"/>
</dbReference>
<proteinExistence type="predicted"/>
<dbReference type="PATRIC" id="fig|1166018.3.peg.1270"/>
<feature type="domain" description="Stress-response A/B barrel" evidence="1">
    <location>
        <begin position="36"/>
        <end position="131"/>
    </location>
</feature>
<keyword evidence="3" id="KW-1185">Reference proteome</keyword>
<dbReference type="Pfam" id="PF07876">
    <property type="entry name" value="Dabb"/>
    <property type="match status" value="1"/>
</dbReference>
<dbReference type="STRING" id="1166018.FAES_4313"/>
<dbReference type="Gene3D" id="3.30.70.100">
    <property type="match status" value="1"/>
</dbReference>